<reference evidence="2 3" key="1">
    <citation type="submission" date="2019-09" db="EMBL/GenBank/DDBJ databases">
        <title>Complete genome sequence of Arachidicoccus sp. B3-10 isolated from apple orchard soil.</title>
        <authorList>
            <person name="Kim H.S."/>
            <person name="Han K.-I."/>
            <person name="Suh M.K."/>
            <person name="Lee K.C."/>
            <person name="Eom M.K."/>
            <person name="Kim J.-S."/>
            <person name="Kang S.W."/>
            <person name="Sin Y."/>
            <person name="Lee J.-S."/>
        </authorList>
    </citation>
    <scope>NUCLEOTIDE SEQUENCE [LARGE SCALE GENOMIC DNA]</scope>
    <source>
        <strain evidence="2 3">B3-10</strain>
    </source>
</reference>
<protein>
    <submittedName>
        <fullName evidence="2">PorT family protein</fullName>
    </submittedName>
</protein>
<evidence type="ECO:0000313" key="2">
    <source>
        <dbReference type="EMBL" id="QES89478.1"/>
    </source>
</evidence>
<dbReference type="KEGG" id="arac:E0W69_012660"/>
<keyword evidence="3" id="KW-1185">Reference proteome</keyword>
<dbReference type="AlphaFoldDB" id="A0A5P2G452"/>
<dbReference type="Pfam" id="PF13568">
    <property type="entry name" value="OMP_b-brl_2"/>
    <property type="match status" value="1"/>
</dbReference>
<organism evidence="2 3">
    <name type="scientific">Rhizosphaericola mali</name>
    <dbReference type="NCBI Taxonomy" id="2545455"/>
    <lineage>
        <taxon>Bacteria</taxon>
        <taxon>Pseudomonadati</taxon>
        <taxon>Bacteroidota</taxon>
        <taxon>Chitinophagia</taxon>
        <taxon>Chitinophagales</taxon>
        <taxon>Chitinophagaceae</taxon>
        <taxon>Rhizosphaericola</taxon>
    </lineage>
</organism>
<evidence type="ECO:0000259" key="1">
    <source>
        <dbReference type="Pfam" id="PF13568"/>
    </source>
</evidence>
<accession>A0A5P2G452</accession>
<name>A0A5P2G452_9BACT</name>
<dbReference type="InterPro" id="IPR025665">
    <property type="entry name" value="Beta-barrel_OMP_2"/>
</dbReference>
<dbReference type="EMBL" id="CP044016">
    <property type="protein sequence ID" value="QES89478.1"/>
    <property type="molecule type" value="Genomic_DNA"/>
</dbReference>
<proteinExistence type="predicted"/>
<feature type="domain" description="Outer membrane protein beta-barrel" evidence="1">
    <location>
        <begin position="40"/>
        <end position="210"/>
    </location>
</feature>
<evidence type="ECO:0000313" key="3">
    <source>
        <dbReference type="Proteomes" id="UP000292424"/>
    </source>
</evidence>
<sequence length="234" mass="26302">MNRSRVRSPWLAQNLIFQNYIMKKVLLSLAFSMPFLFASAQSNKKIEFGINGGLSLYNLTNRQIYSENNYKAGFAAGVAVSIPIAKSFYIQPEALYQQQGSKYANLTTSISKADYEMRFGYVNFPLLAKYQLFNSNLSIYAGPQLGILTNAKYILTVSGTDINGKYETDIKKDVNTIDFSGAYGLEYYFAIGGNSKIVLNARYNTGFSHVMKSEESRDAKSKNTGFTFMVGYRF</sequence>
<dbReference type="OrthoDB" id="947434at2"/>
<gene>
    <name evidence="2" type="ORF">E0W69_012660</name>
</gene>
<dbReference type="Proteomes" id="UP000292424">
    <property type="component" value="Chromosome"/>
</dbReference>